<keyword evidence="2 7" id="KW-0560">Oxidoreductase</keyword>
<feature type="binding site" evidence="6">
    <location>
        <position position="33"/>
    </location>
    <ligand>
        <name>NAD(+)</name>
        <dbReference type="ChEBI" id="CHEBI:57540"/>
    </ligand>
</feature>
<dbReference type="Proteomes" id="UP000019112">
    <property type="component" value="Unassembled WGS sequence"/>
</dbReference>
<evidence type="ECO:0000313" key="11">
    <source>
        <dbReference type="Proteomes" id="UP000019112"/>
    </source>
</evidence>
<dbReference type="InterPro" id="IPR022383">
    <property type="entry name" value="Lactate/malate_DH_C"/>
</dbReference>
<dbReference type="Gene3D" id="3.40.50.720">
    <property type="entry name" value="NAD(P)-binding Rossmann-like Domain"/>
    <property type="match status" value="1"/>
</dbReference>
<evidence type="ECO:0000256" key="1">
    <source>
        <dbReference type="ARBA" id="ARBA00003966"/>
    </source>
</evidence>
<feature type="binding site" evidence="6">
    <location>
        <begin position="8"/>
        <end position="13"/>
    </location>
    <ligand>
        <name>NAD(+)</name>
        <dbReference type="ChEBI" id="CHEBI:57540"/>
    </ligand>
</feature>
<dbReference type="PANTHER" id="PTHR43128:SF16">
    <property type="entry name" value="L-LACTATE DEHYDROGENASE"/>
    <property type="match status" value="1"/>
</dbReference>
<dbReference type="SUPFAM" id="SSF51735">
    <property type="entry name" value="NAD(P)-binding Rossmann-fold domains"/>
    <property type="match status" value="1"/>
</dbReference>
<dbReference type="GO" id="GO:0004459">
    <property type="term" value="F:L-lactate dehydrogenase (NAD+) activity"/>
    <property type="evidence" value="ECO:0007669"/>
    <property type="project" value="TreeGrafter"/>
</dbReference>
<dbReference type="PRINTS" id="PR00086">
    <property type="entry name" value="LLDHDRGNASE"/>
</dbReference>
<feature type="binding site" evidence="5">
    <location>
        <position position="118"/>
    </location>
    <ligand>
        <name>substrate</name>
    </ligand>
</feature>
<evidence type="ECO:0000259" key="8">
    <source>
        <dbReference type="Pfam" id="PF00056"/>
    </source>
</evidence>
<dbReference type="GO" id="GO:0006089">
    <property type="term" value="P:lactate metabolic process"/>
    <property type="evidence" value="ECO:0007669"/>
    <property type="project" value="TreeGrafter"/>
</dbReference>
<dbReference type="STRING" id="1399147.P618_200326"/>
<evidence type="ECO:0000256" key="2">
    <source>
        <dbReference type="ARBA" id="ARBA00023002"/>
    </source>
</evidence>
<dbReference type="PIRSF" id="PIRSF000102">
    <property type="entry name" value="Lac_mal_DH"/>
    <property type="match status" value="1"/>
</dbReference>
<keyword evidence="11" id="KW-1185">Reference proteome</keyword>
<dbReference type="EMBL" id="AWTR02000042">
    <property type="protein sequence ID" value="ETZ07484.1"/>
    <property type="molecule type" value="Genomic_DNA"/>
</dbReference>
<dbReference type="eggNOG" id="COG0039">
    <property type="taxonomic scope" value="Bacteria"/>
</dbReference>
<organism evidence="10 11">
    <name type="scientific">Holospora obtusa F1</name>
    <dbReference type="NCBI Taxonomy" id="1399147"/>
    <lineage>
        <taxon>Bacteria</taxon>
        <taxon>Pseudomonadati</taxon>
        <taxon>Pseudomonadota</taxon>
        <taxon>Alphaproteobacteria</taxon>
        <taxon>Holosporales</taxon>
        <taxon>Holosporaceae</taxon>
        <taxon>Holospora</taxon>
    </lineage>
</organism>
<comment type="caution">
    <text evidence="10">The sequence shown here is derived from an EMBL/GenBank/DDBJ whole genome shotgun (WGS) entry which is preliminary data.</text>
</comment>
<evidence type="ECO:0000313" key="10">
    <source>
        <dbReference type="EMBL" id="ETZ07484.1"/>
    </source>
</evidence>
<evidence type="ECO:0000256" key="3">
    <source>
        <dbReference type="ARBA" id="ARBA00023027"/>
    </source>
</evidence>
<feature type="active site" description="Proton acceptor" evidence="4">
    <location>
        <position position="173"/>
    </location>
</feature>
<feature type="binding site" evidence="5">
    <location>
        <position position="88"/>
    </location>
    <ligand>
        <name>substrate</name>
    </ligand>
</feature>
<feature type="binding site" evidence="5">
    <location>
        <position position="82"/>
    </location>
    <ligand>
        <name>substrate</name>
    </ligand>
</feature>
<keyword evidence="3 6" id="KW-0520">NAD</keyword>
<dbReference type="InterPro" id="IPR036291">
    <property type="entry name" value="NAD(P)-bd_dom_sf"/>
</dbReference>
<name>W6TEZ3_HOLOB</name>
<feature type="domain" description="Lactate/malate dehydrogenase C-terminal" evidence="9">
    <location>
        <begin position="145"/>
        <end position="308"/>
    </location>
</feature>
<dbReference type="InterPro" id="IPR001236">
    <property type="entry name" value="Lactate/malate_DH_N"/>
</dbReference>
<dbReference type="SUPFAM" id="SSF56327">
    <property type="entry name" value="LDH C-terminal domain-like"/>
    <property type="match status" value="1"/>
</dbReference>
<dbReference type="InterPro" id="IPR001557">
    <property type="entry name" value="L-lactate/malate_DH"/>
</dbReference>
<accession>W6TEZ3</accession>
<dbReference type="Gene3D" id="3.90.110.10">
    <property type="entry name" value="Lactate dehydrogenase/glycoside hydrolase, family 4, C-terminal"/>
    <property type="match status" value="1"/>
</dbReference>
<feature type="binding site" evidence="5">
    <location>
        <position position="149"/>
    </location>
    <ligand>
        <name>substrate</name>
    </ligand>
</feature>
<dbReference type="AlphaFoldDB" id="W6TEZ3"/>
<dbReference type="Pfam" id="PF00056">
    <property type="entry name" value="Ldh_1_N"/>
    <property type="match status" value="1"/>
</dbReference>
<proteinExistence type="inferred from homology"/>
<dbReference type="PANTHER" id="PTHR43128">
    <property type="entry name" value="L-2-HYDROXYCARBOXYLATE DEHYDROGENASE (NAD(P)(+))"/>
    <property type="match status" value="1"/>
</dbReference>
<reference evidence="10 11" key="1">
    <citation type="journal article" date="2014" name="FEMS Microbiol. Lett.">
        <title>Draft genome sequences of three Holospora species (Holospora obtusa, Holospora undulata, and Holospora elegans), endonuclear symbiotic bacteria of the ciliate Paramecium caudatum.</title>
        <authorList>
            <person name="Dohra H."/>
            <person name="Tanaka K."/>
            <person name="Suzuki T."/>
            <person name="Fujishima M."/>
            <person name="Suzuki H."/>
        </authorList>
    </citation>
    <scope>NUCLEOTIDE SEQUENCE [LARGE SCALE GENOMIC DNA]</scope>
    <source>
        <strain evidence="10 11">F1</strain>
    </source>
</reference>
<evidence type="ECO:0000256" key="4">
    <source>
        <dbReference type="PIRSR" id="PIRSR000102-1"/>
    </source>
</evidence>
<comment type="function">
    <text evidence="1">Catalyzes the reversible oxidation of malate to oxaloacetate.</text>
</comment>
<feature type="binding site" evidence="6">
    <location>
        <begin position="116"/>
        <end position="118"/>
    </location>
    <ligand>
        <name>NAD(+)</name>
        <dbReference type="ChEBI" id="CHEBI:57540"/>
    </ligand>
</feature>
<dbReference type="Pfam" id="PF02866">
    <property type="entry name" value="Ldh_1_C"/>
    <property type="match status" value="1"/>
</dbReference>
<gene>
    <name evidence="10" type="ORF">P618_200326</name>
</gene>
<feature type="binding site" evidence="6">
    <location>
        <position position="95"/>
    </location>
    <ligand>
        <name>NAD(+)</name>
        <dbReference type="ChEBI" id="CHEBI:57540"/>
    </ligand>
</feature>
<comment type="similarity">
    <text evidence="7">Belongs to the LDH/MDH superfamily.</text>
</comment>
<dbReference type="InterPro" id="IPR015955">
    <property type="entry name" value="Lactate_DH/Glyco_Ohase_4_C"/>
</dbReference>
<evidence type="ECO:0000256" key="7">
    <source>
        <dbReference type="RuleBase" id="RU003369"/>
    </source>
</evidence>
<evidence type="ECO:0000259" key="9">
    <source>
        <dbReference type="Pfam" id="PF02866"/>
    </source>
</evidence>
<sequence>MKRIGIIGVGNIGATLAHIVLQSKISAHIGLYDVNKDALQGKLWDLEEASVIGGYEGNISIIHDLDAFELFDVLVITAGRPRVHGMDRKDLLKENASILQAIAREVKNFKGVCVIVTNPVDLMTRFFSYLLSLPKTQVLGMAGVLDEARMALQIKSMTGLKVQSMRTCVVGPHSEHMIPLEAVGIGPGVLTDIMLISEEQKKLLNKNTRFGGGRIVEKLKSGSAFYGPAAACFRILQNVLELKQEVLTCSVFMGENSKFSEISQEIFFGWPVFLGKEGVKKMITPKMNEKEKEELREVLGKLQKEYLEFFESMV</sequence>
<protein>
    <submittedName>
        <fullName evidence="10">Malate dehydrogenase</fullName>
    </submittedName>
</protein>
<evidence type="ECO:0000256" key="6">
    <source>
        <dbReference type="PIRSR" id="PIRSR000102-3"/>
    </source>
</evidence>
<dbReference type="RefSeq" id="WP_021826994.1">
    <property type="nucleotide sequence ID" value="NZ_AWTR02000042.1"/>
</dbReference>
<dbReference type="OrthoDB" id="9802969at2"/>
<feature type="domain" description="Lactate/malate dehydrogenase N-terminal" evidence="8">
    <location>
        <begin position="3"/>
        <end position="140"/>
    </location>
</feature>
<evidence type="ECO:0000256" key="5">
    <source>
        <dbReference type="PIRSR" id="PIRSR000102-2"/>
    </source>
</evidence>